<proteinExistence type="predicted"/>
<protein>
    <submittedName>
        <fullName evidence="1">Uncharacterized protein</fullName>
    </submittedName>
</protein>
<evidence type="ECO:0000313" key="2">
    <source>
        <dbReference type="Proteomes" id="UP001283361"/>
    </source>
</evidence>
<accession>A0AAE0ZJZ4</accession>
<evidence type="ECO:0000313" key="1">
    <source>
        <dbReference type="EMBL" id="KAK3769887.1"/>
    </source>
</evidence>
<dbReference type="EMBL" id="JAWDGP010003877">
    <property type="protein sequence ID" value="KAK3769887.1"/>
    <property type="molecule type" value="Genomic_DNA"/>
</dbReference>
<name>A0AAE0ZJZ4_9GAST</name>
<sequence>MGKYLKKLPVTNKTLAELSYLSPALQRNKDTTSVLSSLAGRLPTVINPLAISEIDEKLRSYCVDQVLAEKEVDEKNKFRLDVDWWKYIFQRRKNGILK</sequence>
<comment type="caution">
    <text evidence="1">The sequence shown here is derived from an EMBL/GenBank/DDBJ whole genome shotgun (WGS) entry which is preliminary data.</text>
</comment>
<keyword evidence="2" id="KW-1185">Reference proteome</keyword>
<dbReference type="AlphaFoldDB" id="A0AAE0ZJZ4"/>
<reference evidence="1" key="1">
    <citation type="journal article" date="2023" name="G3 (Bethesda)">
        <title>A reference genome for the long-term kleptoplast-retaining sea slug Elysia crispata morphotype clarki.</title>
        <authorList>
            <person name="Eastman K.E."/>
            <person name="Pendleton A.L."/>
            <person name="Shaikh M.A."/>
            <person name="Suttiyut T."/>
            <person name="Ogas R."/>
            <person name="Tomko P."/>
            <person name="Gavelis G."/>
            <person name="Widhalm J.R."/>
            <person name="Wisecaver J.H."/>
        </authorList>
    </citation>
    <scope>NUCLEOTIDE SEQUENCE</scope>
    <source>
        <strain evidence="1">ECLA1</strain>
    </source>
</reference>
<organism evidence="1 2">
    <name type="scientific">Elysia crispata</name>
    <name type="common">lettuce slug</name>
    <dbReference type="NCBI Taxonomy" id="231223"/>
    <lineage>
        <taxon>Eukaryota</taxon>
        <taxon>Metazoa</taxon>
        <taxon>Spiralia</taxon>
        <taxon>Lophotrochozoa</taxon>
        <taxon>Mollusca</taxon>
        <taxon>Gastropoda</taxon>
        <taxon>Heterobranchia</taxon>
        <taxon>Euthyneura</taxon>
        <taxon>Panpulmonata</taxon>
        <taxon>Sacoglossa</taxon>
        <taxon>Placobranchoidea</taxon>
        <taxon>Plakobranchidae</taxon>
        <taxon>Elysia</taxon>
    </lineage>
</organism>
<gene>
    <name evidence="1" type="ORF">RRG08_036932</name>
</gene>
<dbReference type="Proteomes" id="UP001283361">
    <property type="component" value="Unassembled WGS sequence"/>
</dbReference>